<accession>A0A9W6V9D2</accession>
<sequence>MGEFVALAARGGFAVNEHGGRALLKAIHEMLAWIDDQRYYLDALRQEPLLGSSTNAQAVKPFMREVAEDESGFLTQLLKLRESLGAAESAIQQAMANYQGADAQAADRLGER</sequence>
<dbReference type="EMBL" id="BSSD01000002">
    <property type="protein sequence ID" value="GLW90858.1"/>
    <property type="molecule type" value="Genomic_DNA"/>
</dbReference>
<keyword evidence="2" id="KW-1185">Reference proteome</keyword>
<evidence type="ECO:0000313" key="2">
    <source>
        <dbReference type="Proteomes" id="UP001165042"/>
    </source>
</evidence>
<evidence type="ECO:0000313" key="1">
    <source>
        <dbReference type="EMBL" id="GLW90858.1"/>
    </source>
</evidence>
<dbReference type="Proteomes" id="UP001165042">
    <property type="component" value="Unassembled WGS sequence"/>
</dbReference>
<comment type="caution">
    <text evidence="1">The sequence shown here is derived from an EMBL/GenBank/DDBJ whole genome shotgun (WGS) entry which is preliminary data.</text>
</comment>
<organism evidence="1 2">
    <name type="scientific">Actinokineospora globicatena</name>
    <dbReference type="NCBI Taxonomy" id="103729"/>
    <lineage>
        <taxon>Bacteria</taxon>
        <taxon>Bacillati</taxon>
        <taxon>Actinomycetota</taxon>
        <taxon>Actinomycetes</taxon>
        <taxon>Pseudonocardiales</taxon>
        <taxon>Pseudonocardiaceae</taxon>
        <taxon>Actinokineospora</taxon>
    </lineage>
</organism>
<dbReference type="AlphaFoldDB" id="A0A9W6V9D2"/>
<protein>
    <submittedName>
        <fullName evidence="1">Uncharacterized protein</fullName>
    </submittedName>
</protein>
<gene>
    <name evidence="1" type="ORF">Aglo03_16740</name>
</gene>
<name>A0A9W6V9D2_9PSEU</name>
<reference evidence="1" key="1">
    <citation type="submission" date="2023-02" db="EMBL/GenBank/DDBJ databases">
        <title>Actinokineospora globicatena NBRC 15670.</title>
        <authorList>
            <person name="Ichikawa N."/>
            <person name="Sato H."/>
            <person name="Tonouchi N."/>
        </authorList>
    </citation>
    <scope>NUCLEOTIDE SEQUENCE</scope>
    <source>
        <strain evidence="1">NBRC 15670</strain>
    </source>
</reference>
<proteinExistence type="predicted"/>